<evidence type="ECO:0000313" key="2">
    <source>
        <dbReference type="EMBL" id="MBA5605947.1"/>
    </source>
</evidence>
<comment type="caution">
    <text evidence="2">The sequence shown here is derived from an EMBL/GenBank/DDBJ whole genome shotgun (WGS) entry which is preliminary data.</text>
</comment>
<dbReference type="SUPFAM" id="SSF88874">
    <property type="entry name" value="Receptor-binding domain of short tail fibre protein gp12"/>
    <property type="match status" value="1"/>
</dbReference>
<name>A0A7W2EHB3_9BURK</name>
<keyword evidence="3" id="KW-1185">Reference proteome</keyword>
<evidence type="ECO:0000259" key="1">
    <source>
        <dbReference type="Pfam" id="PF07484"/>
    </source>
</evidence>
<dbReference type="Gene3D" id="3.90.1340.10">
    <property type="entry name" value="Phage tail collar domain"/>
    <property type="match status" value="1"/>
</dbReference>
<dbReference type="Pfam" id="PF07484">
    <property type="entry name" value="Collar"/>
    <property type="match status" value="1"/>
</dbReference>
<gene>
    <name evidence="2" type="ORF">H3H36_11310</name>
</gene>
<protein>
    <submittedName>
        <fullName evidence="2">Phage tail protein</fullName>
    </submittedName>
</protein>
<evidence type="ECO:0000313" key="3">
    <source>
        <dbReference type="Proteomes" id="UP000566711"/>
    </source>
</evidence>
<dbReference type="RefSeq" id="WP_182217458.1">
    <property type="nucleotide sequence ID" value="NZ_JACEZS010000008.1"/>
</dbReference>
<dbReference type="InterPro" id="IPR011083">
    <property type="entry name" value="Phage_tail_collar_dom"/>
</dbReference>
<dbReference type="EMBL" id="JACEZS010000008">
    <property type="protein sequence ID" value="MBA5605947.1"/>
    <property type="molecule type" value="Genomic_DNA"/>
</dbReference>
<sequence length="166" mass="17277">MSEPFLGEIKMTSFGFAPRGWALCNGQLLPINQNQALFSILGTAYGGDGRTTFALPDMRGRVPVHGNLVGTPGGEAQHTVTSAELPAHNHAMLASTAISHASDPTGRVLGSVEAGALNIYHTADGSAALHPSTLSQAGGNQAHNNMQPYTTTNFIIALQGIFPSRA</sequence>
<organism evidence="2 3">
    <name type="scientific">Rugamonas fusca</name>
    <dbReference type="NCBI Taxonomy" id="2758568"/>
    <lineage>
        <taxon>Bacteria</taxon>
        <taxon>Pseudomonadati</taxon>
        <taxon>Pseudomonadota</taxon>
        <taxon>Betaproteobacteria</taxon>
        <taxon>Burkholderiales</taxon>
        <taxon>Oxalobacteraceae</taxon>
        <taxon>Telluria group</taxon>
        <taxon>Rugamonas</taxon>
    </lineage>
</organism>
<dbReference type="InterPro" id="IPR037053">
    <property type="entry name" value="Phage_tail_collar_dom_sf"/>
</dbReference>
<dbReference type="Proteomes" id="UP000566711">
    <property type="component" value="Unassembled WGS sequence"/>
</dbReference>
<reference evidence="2 3" key="1">
    <citation type="submission" date="2020-07" db="EMBL/GenBank/DDBJ databases">
        <title>Novel species isolated from subtropical streams in China.</title>
        <authorList>
            <person name="Lu H."/>
        </authorList>
    </citation>
    <scope>NUCLEOTIDE SEQUENCE [LARGE SCALE GENOMIC DNA]</scope>
    <source>
        <strain evidence="2 3">FT3S</strain>
    </source>
</reference>
<proteinExistence type="predicted"/>
<dbReference type="AlphaFoldDB" id="A0A7W2EHB3"/>
<accession>A0A7W2EHB3</accession>
<feature type="domain" description="Phage tail collar" evidence="1">
    <location>
        <begin position="7"/>
        <end position="63"/>
    </location>
</feature>